<feature type="transmembrane region" description="Helical" evidence="1">
    <location>
        <begin position="20"/>
        <end position="39"/>
    </location>
</feature>
<evidence type="ECO:0000313" key="5">
    <source>
        <dbReference type="Proteomes" id="UP000320475"/>
    </source>
</evidence>
<dbReference type="Proteomes" id="UP000320475">
    <property type="component" value="Unassembled WGS sequence"/>
</dbReference>
<keyword evidence="1" id="KW-1133">Transmembrane helix</keyword>
<evidence type="ECO:0000313" key="4">
    <source>
        <dbReference type="Proteomes" id="UP000317494"/>
    </source>
</evidence>
<dbReference type="VEuPathDB" id="FungiDB:SeMB42_g04311"/>
<dbReference type="Proteomes" id="UP000317494">
    <property type="component" value="Unassembled WGS sequence"/>
</dbReference>
<keyword evidence="1" id="KW-0812">Transmembrane</keyword>
<comment type="caution">
    <text evidence="2">The sequence shown here is derived from an EMBL/GenBank/DDBJ whole genome shotgun (WGS) entry which is preliminary data.</text>
</comment>
<evidence type="ECO:0000256" key="1">
    <source>
        <dbReference type="SAM" id="Phobius"/>
    </source>
</evidence>
<feature type="transmembrane region" description="Helical" evidence="1">
    <location>
        <begin position="45"/>
        <end position="67"/>
    </location>
</feature>
<keyword evidence="4" id="KW-1185">Reference proteome</keyword>
<evidence type="ECO:0000313" key="3">
    <source>
        <dbReference type="EMBL" id="TPX44497.1"/>
    </source>
</evidence>
<dbReference type="EMBL" id="QEAM01000365">
    <property type="protein sequence ID" value="TPX40729.1"/>
    <property type="molecule type" value="Genomic_DNA"/>
</dbReference>
<reference evidence="4 5" key="1">
    <citation type="journal article" date="2019" name="Sci. Rep.">
        <title>Comparative genomics of chytrid fungi reveal insights into the obligate biotrophic and pathogenic lifestyle of Synchytrium endobioticum.</title>
        <authorList>
            <person name="van de Vossenberg B.T.L.H."/>
            <person name="Warris S."/>
            <person name="Nguyen H.D.T."/>
            <person name="van Gent-Pelzer M.P.E."/>
            <person name="Joly D.L."/>
            <person name="van de Geest H.C."/>
            <person name="Bonants P.J.M."/>
            <person name="Smith D.S."/>
            <person name="Levesque C.A."/>
            <person name="van der Lee T.A.J."/>
        </authorList>
    </citation>
    <scope>NUCLEOTIDE SEQUENCE [LARGE SCALE GENOMIC DNA]</scope>
    <source>
        <strain evidence="2 5">LEV6574</strain>
        <strain evidence="3 4">MB42</strain>
    </source>
</reference>
<gene>
    <name evidence="2" type="ORF">SeLEV6574_g06448</name>
    <name evidence="3" type="ORF">SeMB42_g04311</name>
</gene>
<dbReference type="AlphaFoldDB" id="A0A507CNL2"/>
<proteinExistence type="predicted"/>
<accession>A0A507CNL2</accession>
<protein>
    <submittedName>
        <fullName evidence="2">Uncharacterized protein</fullName>
    </submittedName>
</protein>
<organism evidence="2 5">
    <name type="scientific">Synchytrium endobioticum</name>
    <dbReference type="NCBI Taxonomy" id="286115"/>
    <lineage>
        <taxon>Eukaryota</taxon>
        <taxon>Fungi</taxon>
        <taxon>Fungi incertae sedis</taxon>
        <taxon>Chytridiomycota</taxon>
        <taxon>Chytridiomycota incertae sedis</taxon>
        <taxon>Chytridiomycetes</taxon>
        <taxon>Synchytriales</taxon>
        <taxon>Synchytriaceae</taxon>
        <taxon>Synchytrium</taxon>
    </lineage>
</organism>
<evidence type="ECO:0000313" key="2">
    <source>
        <dbReference type="EMBL" id="TPX40729.1"/>
    </source>
</evidence>
<name>A0A507CNL2_9FUNG</name>
<dbReference type="EMBL" id="QEAN01000171">
    <property type="protein sequence ID" value="TPX44497.1"/>
    <property type="molecule type" value="Genomic_DNA"/>
</dbReference>
<sequence>MHPSAGAFYKSRDVDLPGDILCLALSTAGFLIGLSAQTINKSRSVWLSHIWAIDILTHLSLLGNIIISAESLQTQARSIQPS</sequence>
<keyword evidence="1" id="KW-0472">Membrane</keyword>